<evidence type="ECO:0000256" key="1">
    <source>
        <dbReference type="ARBA" id="ARBA00004141"/>
    </source>
</evidence>
<evidence type="ECO:0000256" key="2">
    <source>
        <dbReference type="ARBA" id="ARBA00022692"/>
    </source>
</evidence>
<keyword evidence="3 5" id="KW-1133">Transmembrane helix</keyword>
<organism evidence="6 7">
    <name type="scientific">Bulleidia extructa W1219</name>
    <dbReference type="NCBI Taxonomy" id="679192"/>
    <lineage>
        <taxon>Bacteria</taxon>
        <taxon>Bacillati</taxon>
        <taxon>Bacillota</taxon>
        <taxon>Erysipelotrichia</taxon>
        <taxon>Erysipelotrichales</taxon>
        <taxon>Erysipelotrichaceae</taxon>
        <taxon>Bulleidia</taxon>
    </lineage>
</organism>
<reference evidence="7" key="1">
    <citation type="submission" date="2009-12" db="EMBL/GenBank/DDBJ databases">
        <title>Sequence of Clostridiales genomosp. BVAB3 str. UPII9-5.</title>
        <authorList>
            <person name="Madupu R."/>
            <person name="Durkin A.S."/>
            <person name="Torralba M."/>
            <person name="Methe B."/>
            <person name="Sutton G.G."/>
            <person name="Strausberg R.L."/>
            <person name="Nelson K.E."/>
        </authorList>
    </citation>
    <scope>NUCLEOTIDE SEQUENCE [LARGE SCALE GENOMIC DNA]</scope>
    <source>
        <strain evidence="7">W1219</strain>
    </source>
</reference>
<keyword evidence="4 5" id="KW-0472">Membrane</keyword>
<dbReference type="RefSeq" id="WP_006627545.1">
    <property type="nucleotide sequence ID" value="NZ_ADFR01000016.1"/>
</dbReference>
<feature type="transmembrane region" description="Helical" evidence="5">
    <location>
        <begin position="118"/>
        <end position="142"/>
    </location>
</feature>
<dbReference type="GO" id="GO:0009403">
    <property type="term" value="P:toxin biosynthetic process"/>
    <property type="evidence" value="ECO:0007669"/>
    <property type="project" value="InterPro"/>
</dbReference>
<dbReference type="PANTHER" id="PTHR37306">
    <property type="entry name" value="COLICIN V PRODUCTION PROTEIN"/>
    <property type="match status" value="1"/>
</dbReference>
<proteinExistence type="predicted"/>
<keyword evidence="7" id="KW-1185">Reference proteome</keyword>
<evidence type="ECO:0000256" key="4">
    <source>
        <dbReference type="ARBA" id="ARBA00023136"/>
    </source>
</evidence>
<evidence type="ECO:0000313" key="6">
    <source>
        <dbReference type="EMBL" id="EFC05151.1"/>
    </source>
</evidence>
<dbReference type="STRING" id="679192.HMPREF9013_0431"/>
<feature type="transmembrane region" description="Helical" evidence="5">
    <location>
        <begin position="85"/>
        <end position="106"/>
    </location>
</feature>
<evidence type="ECO:0000313" key="7">
    <source>
        <dbReference type="Proteomes" id="UP000005017"/>
    </source>
</evidence>
<keyword evidence="2 5" id="KW-0812">Transmembrane</keyword>
<dbReference type="AlphaFoldDB" id="D2MQ82"/>
<dbReference type="Pfam" id="PF02674">
    <property type="entry name" value="Colicin_V"/>
    <property type="match status" value="1"/>
</dbReference>
<dbReference type="Proteomes" id="UP000005017">
    <property type="component" value="Unassembled WGS sequence"/>
</dbReference>
<comment type="caution">
    <text evidence="6">The sequence shown here is derived from an EMBL/GenBank/DDBJ whole genome shotgun (WGS) entry which is preliminary data.</text>
</comment>
<dbReference type="GO" id="GO:0016020">
    <property type="term" value="C:membrane"/>
    <property type="evidence" value="ECO:0007669"/>
    <property type="project" value="UniProtKB-SubCell"/>
</dbReference>
<gene>
    <name evidence="6" type="primary">cvpA</name>
    <name evidence="6" type="ORF">HMPREF9013_0431</name>
</gene>
<comment type="subcellular location">
    <subcellularLocation>
        <location evidence="1">Membrane</location>
        <topology evidence="1">Multi-pass membrane protein</topology>
    </subcellularLocation>
</comment>
<dbReference type="PANTHER" id="PTHR37306:SF1">
    <property type="entry name" value="COLICIN V PRODUCTION PROTEIN"/>
    <property type="match status" value="1"/>
</dbReference>
<dbReference type="EMBL" id="ADFR01000016">
    <property type="protein sequence ID" value="EFC05151.1"/>
    <property type="molecule type" value="Genomic_DNA"/>
</dbReference>
<feature type="transmembrane region" description="Helical" evidence="5">
    <location>
        <begin position="7"/>
        <end position="25"/>
    </location>
</feature>
<evidence type="ECO:0000256" key="3">
    <source>
        <dbReference type="ARBA" id="ARBA00022989"/>
    </source>
</evidence>
<evidence type="ECO:0000256" key="5">
    <source>
        <dbReference type="SAM" id="Phobius"/>
    </source>
</evidence>
<accession>D2MQ82</accession>
<sequence length="199" mass="23338">MIISQEWVLWINVMVVMILLGNMFFGYKNGFLATIYSLISFVVVYVLAYLLSPGLSKLFPIHPFFPKEIQLYLRILKIDIYMDQVLWFVIALLLLKIISGVVYYVFKKIHEIPVYHVFSSLLGLLFGIVEGVGVCFVLLFVLQSGLFKNGKDISRQTILKPIQSTSEIVYRATMEKKWFDDLKIDWNTYQKKFREMRKK</sequence>
<protein>
    <submittedName>
        <fullName evidence="6">CvpA family protein</fullName>
    </submittedName>
</protein>
<dbReference type="InterPro" id="IPR003825">
    <property type="entry name" value="Colicin-V_CvpA"/>
</dbReference>
<name>D2MQ82_9FIRM</name>
<feature type="transmembrane region" description="Helical" evidence="5">
    <location>
        <begin position="31"/>
        <end position="51"/>
    </location>
</feature>